<evidence type="ECO:0000313" key="4">
    <source>
        <dbReference type="Proteomes" id="UP000789831"/>
    </source>
</evidence>
<keyword evidence="1" id="KW-0238">DNA-binding</keyword>
<evidence type="ECO:0000313" key="3">
    <source>
        <dbReference type="EMBL" id="CAG8652227.1"/>
    </source>
</evidence>
<dbReference type="AlphaFoldDB" id="A0A9N9H4C5"/>
<dbReference type="GO" id="GO:0005634">
    <property type="term" value="C:nucleus"/>
    <property type="evidence" value="ECO:0007669"/>
    <property type="project" value="TreeGrafter"/>
</dbReference>
<protein>
    <submittedName>
        <fullName evidence="3">8865_t:CDS:1</fullName>
    </submittedName>
</protein>
<accession>A0A9N9H4C5</accession>
<reference evidence="3" key="1">
    <citation type="submission" date="2021-06" db="EMBL/GenBank/DDBJ databases">
        <authorList>
            <person name="Kallberg Y."/>
            <person name="Tangrot J."/>
            <person name="Rosling A."/>
        </authorList>
    </citation>
    <scope>NUCLEOTIDE SEQUENCE</scope>
    <source>
        <strain evidence="3">MT106</strain>
    </source>
</reference>
<proteinExistence type="predicted"/>
<dbReference type="SUPFAM" id="SSF46689">
    <property type="entry name" value="Homeodomain-like"/>
    <property type="match status" value="1"/>
</dbReference>
<feature type="non-terminal residue" evidence="3">
    <location>
        <position position="276"/>
    </location>
</feature>
<dbReference type="Proteomes" id="UP000789831">
    <property type="component" value="Unassembled WGS sequence"/>
</dbReference>
<dbReference type="Gene3D" id="1.10.10.60">
    <property type="entry name" value="Homeodomain-like"/>
    <property type="match status" value="1"/>
</dbReference>
<organism evidence="3 4">
    <name type="scientific">Ambispora gerdemannii</name>
    <dbReference type="NCBI Taxonomy" id="144530"/>
    <lineage>
        <taxon>Eukaryota</taxon>
        <taxon>Fungi</taxon>
        <taxon>Fungi incertae sedis</taxon>
        <taxon>Mucoromycota</taxon>
        <taxon>Glomeromycotina</taxon>
        <taxon>Glomeromycetes</taxon>
        <taxon>Archaeosporales</taxon>
        <taxon>Ambisporaceae</taxon>
        <taxon>Ambispora</taxon>
    </lineage>
</organism>
<dbReference type="Pfam" id="PF03221">
    <property type="entry name" value="HTH_Tnp_Tc5"/>
    <property type="match status" value="1"/>
</dbReference>
<dbReference type="InterPro" id="IPR006600">
    <property type="entry name" value="HTH_CenpB_DNA-bd_dom"/>
</dbReference>
<dbReference type="InterPro" id="IPR050863">
    <property type="entry name" value="CenT-Element_Derived"/>
</dbReference>
<evidence type="ECO:0000259" key="2">
    <source>
        <dbReference type="Pfam" id="PF03221"/>
    </source>
</evidence>
<dbReference type="InterPro" id="IPR009057">
    <property type="entry name" value="Homeodomain-like_sf"/>
</dbReference>
<dbReference type="PANTHER" id="PTHR19303:SF73">
    <property type="entry name" value="PROTEIN PDC2"/>
    <property type="match status" value="1"/>
</dbReference>
<name>A0A9N9H4C5_9GLOM</name>
<dbReference type="PANTHER" id="PTHR19303">
    <property type="entry name" value="TRANSPOSON"/>
    <property type="match status" value="1"/>
</dbReference>
<keyword evidence="4" id="KW-1185">Reference proteome</keyword>
<sequence>REHPNFILEMLAIEFGIKSNTVHDILAEKEIWLALDKNSPLANSKHCRTVSYGEILKVKAQEFADRIEINDFKVSPGWITNFKKHHNLSQFARQGKGQKKTKDCIILIFTVSATGEKLKPLLIHKYQNPRPLYGIDKDTLAYDNTIAQSQSLLTTPQINIREAIEFIGIAWNQVTTETITHAWQKMGILPNSITVVETEESVNLSMNAELIELVNQFSVDTQDIRMEMAEFVNLKNSVSVHDMLTTESIIAIIEGEELSELEDFPIAKFISHKLAL</sequence>
<evidence type="ECO:0000256" key="1">
    <source>
        <dbReference type="ARBA" id="ARBA00023125"/>
    </source>
</evidence>
<feature type="non-terminal residue" evidence="3">
    <location>
        <position position="1"/>
    </location>
</feature>
<feature type="domain" description="HTH CENPB-type" evidence="2">
    <location>
        <begin position="53"/>
        <end position="89"/>
    </location>
</feature>
<comment type="caution">
    <text evidence="3">The sequence shown here is derived from an EMBL/GenBank/DDBJ whole genome shotgun (WGS) entry which is preliminary data.</text>
</comment>
<dbReference type="GO" id="GO:0003677">
    <property type="term" value="F:DNA binding"/>
    <property type="evidence" value="ECO:0007669"/>
    <property type="project" value="UniProtKB-KW"/>
</dbReference>
<dbReference type="EMBL" id="CAJVPL010004866">
    <property type="protein sequence ID" value="CAG8652227.1"/>
    <property type="molecule type" value="Genomic_DNA"/>
</dbReference>
<dbReference type="OrthoDB" id="2433858at2759"/>
<gene>
    <name evidence="3" type="ORF">AGERDE_LOCUS11452</name>
</gene>